<keyword evidence="3" id="KW-1185">Reference proteome</keyword>
<dbReference type="PANTHER" id="PTHR43031">
    <property type="entry name" value="FAD-DEPENDENT OXIDOREDUCTASE"/>
    <property type="match status" value="1"/>
</dbReference>
<dbReference type="SMART" id="SM00450">
    <property type="entry name" value="RHOD"/>
    <property type="match status" value="1"/>
</dbReference>
<feature type="domain" description="Rhodanese" evidence="1">
    <location>
        <begin position="61"/>
        <end position="151"/>
    </location>
</feature>
<dbReference type="Gene3D" id="3.40.250.10">
    <property type="entry name" value="Rhodanese-like domain"/>
    <property type="match status" value="1"/>
</dbReference>
<organism evidence="2 3">
    <name type="scientific">Cecembia rubra</name>
    <dbReference type="NCBI Taxonomy" id="1485585"/>
    <lineage>
        <taxon>Bacteria</taxon>
        <taxon>Pseudomonadati</taxon>
        <taxon>Bacteroidota</taxon>
        <taxon>Cytophagia</taxon>
        <taxon>Cytophagales</taxon>
        <taxon>Cyclobacteriaceae</taxon>
        <taxon>Cecembia</taxon>
    </lineage>
</organism>
<dbReference type="CDD" id="cd00158">
    <property type="entry name" value="RHOD"/>
    <property type="match status" value="1"/>
</dbReference>
<evidence type="ECO:0000313" key="3">
    <source>
        <dbReference type="Proteomes" id="UP000240708"/>
    </source>
</evidence>
<dbReference type="PROSITE" id="PS50206">
    <property type="entry name" value="RHODANESE_3"/>
    <property type="match status" value="1"/>
</dbReference>
<reference evidence="2 3" key="1">
    <citation type="submission" date="2018-03" db="EMBL/GenBank/DDBJ databases">
        <title>Genomic Encyclopedia of Archaeal and Bacterial Type Strains, Phase II (KMG-II): from individual species to whole genera.</title>
        <authorList>
            <person name="Goeker M."/>
        </authorList>
    </citation>
    <scope>NUCLEOTIDE SEQUENCE [LARGE SCALE GENOMIC DNA]</scope>
    <source>
        <strain evidence="2 3">DSM 28057</strain>
    </source>
</reference>
<dbReference type="PANTHER" id="PTHR43031:SF1">
    <property type="entry name" value="PYRIDINE NUCLEOTIDE-DISULPHIDE OXIDOREDUCTASE"/>
    <property type="match status" value="1"/>
</dbReference>
<evidence type="ECO:0000259" key="1">
    <source>
        <dbReference type="PROSITE" id="PS50206"/>
    </source>
</evidence>
<dbReference type="SUPFAM" id="SSF52821">
    <property type="entry name" value="Rhodanese/Cell cycle control phosphatase"/>
    <property type="match status" value="1"/>
</dbReference>
<dbReference type="InterPro" id="IPR050229">
    <property type="entry name" value="GlpE_sulfurtransferase"/>
</dbReference>
<dbReference type="InterPro" id="IPR001763">
    <property type="entry name" value="Rhodanese-like_dom"/>
</dbReference>
<dbReference type="InterPro" id="IPR036873">
    <property type="entry name" value="Rhodanese-like_dom_sf"/>
</dbReference>
<dbReference type="GO" id="GO:0016740">
    <property type="term" value="F:transferase activity"/>
    <property type="evidence" value="ECO:0007669"/>
    <property type="project" value="UniProtKB-KW"/>
</dbReference>
<keyword evidence="2" id="KW-0808">Transferase</keyword>
<comment type="caution">
    <text evidence="2">The sequence shown here is derived from an EMBL/GenBank/DDBJ whole genome shotgun (WGS) entry which is preliminary data.</text>
</comment>
<evidence type="ECO:0000313" key="2">
    <source>
        <dbReference type="EMBL" id="PSL02594.1"/>
    </source>
</evidence>
<gene>
    <name evidence="2" type="ORF">CLV48_10963</name>
</gene>
<proteinExistence type="predicted"/>
<dbReference type="Pfam" id="PF00581">
    <property type="entry name" value="Rhodanese"/>
    <property type="match status" value="1"/>
</dbReference>
<sequence>MDCIKNANLNIMKQTLFLLTVFFLIVSCGPQQRQSDEKQENQVQKAKIHNVNSSKFHELSQSGNGIVLDVRTLAESQQGHIPNAIVIDIHQKDFENKIQSLPRDKEIYVYCTVGARSSQAAYILQENGFEKIYNLDGGIIDWAKNGYPISK</sequence>
<accession>A0A2P8DZF3</accession>
<dbReference type="AlphaFoldDB" id="A0A2P8DZF3"/>
<dbReference type="EMBL" id="PYGF01000009">
    <property type="protein sequence ID" value="PSL02594.1"/>
    <property type="molecule type" value="Genomic_DNA"/>
</dbReference>
<name>A0A2P8DZF3_9BACT</name>
<dbReference type="Proteomes" id="UP000240708">
    <property type="component" value="Unassembled WGS sequence"/>
</dbReference>
<dbReference type="PROSITE" id="PS51257">
    <property type="entry name" value="PROKAR_LIPOPROTEIN"/>
    <property type="match status" value="1"/>
</dbReference>
<protein>
    <submittedName>
        <fullName evidence="2">Rhodanese-related sulfurtransferase</fullName>
    </submittedName>
</protein>